<gene>
    <name evidence="14" type="ORF">GpartN1_g5377.t1</name>
</gene>
<keyword evidence="5" id="KW-0053">Apoptosis</keyword>
<keyword evidence="15" id="KW-1185">Reference proteome</keyword>
<dbReference type="InterPro" id="IPR029324">
    <property type="entry name" value="AIF_C"/>
</dbReference>
<dbReference type="InterPro" id="IPR023753">
    <property type="entry name" value="FAD/NAD-binding_dom"/>
</dbReference>
<dbReference type="Pfam" id="PF07992">
    <property type="entry name" value="Pyr_redox_2"/>
    <property type="match status" value="1"/>
</dbReference>
<keyword evidence="7" id="KW-0809">Transit peptide</keyword>
<name>A0A9C7US29_9RHOD</name>
<accession>A0A9C7US29</accession>
<dbReference type="Gene3D" id="3.30.390.30">
    <property type="match status" value="1"/>
</dbReference>
<dbReference type="GO" id="GO:0033108">
    <property type="term" value="P:mitochondrial respiratory chain complex assembly"/>
    <property type="evidence" value="ECO:0007669"/>
    <property type="project" value="TreeGrafter"/>
</dbReference>
<dbReference type="InterPro" id="IPR016156">
    <property type="entry name" value="FAD/NAD-linked_Rdtase_dimer_sf"/>
</dbReference>
<comment type="cofactor">
    <cofactor evidence="1">
        <name>FAD</name>
        <dbReference type="ChEBI" id="CHEBI:57692"/>
    </cofactor>
</comment>
<dbReference type="OrthoDB" id="6029at2759"/>
<keyword evidence="4" id="KW-0285">Flavoprotein</keyword>
<evidence type="ECO:0000256" key="2">
    <source>
        <dbReference type="ARBA" id="ARBA00004173"/>
    </source>
</evidence>
<evidence type="ECO:0000313" key="14">
    <source>
        <dbReference type="EMBL" id="GJQ13586.1"/>
    </source>
</evidence>
<comment type="caution">
    <text evidence="14">The sequence shown here is derived from an EMBL/GenBank/DDBJ whole genome shotgun (WGS) entry which is preliminary data.</text>
</comment>
<proteinExistence type="inferred from homology"/>
<keyword evidence="8" id="KW-0560">Oxidoreductase</keyword>
<evidence type="ECO:0000256" key="6">
    <source>
        <dbReference type="ARBA" id="ARBA00022827"/>
    </source>
</evidence>
<dbReference type="SUPFAM" id="SSF51905">
    <property type="entry name" value="FAD/NAD(P)-binding domain"/>
    <property type="match status" value="1"/>
</dbReference>
<evidence type="ECO:0000256" key="1">
    <source>
        <dbReference type="ARBA" id="ARBA00001974"/>
    </source>
</evidence>
<evidence type="ECO:0000256" key="4">
    <source>
        <dbReference type="ARBA" id="ARBA00022630"/>
    </source>
</evidence>
<dbReference type="SUPFAM" id="SSF55424">
    <property type="entry name" value="FAD/NAD-linked reductases, dimerisation (C-terminal) domain"/>
    <property type="match status" value="1"/>
</dbReference>
<evidence type="ECO:0000259" key="13">
    <source>
        <dbReference type="Pfam" id="PF14721"/>
    </source>
</evidence>
<evidence type="ECO:0000256" key="3">
    <source>
        <dbReference type="ARBA" id="ARBA00006442"/>
    </source>
</evidence>
<evidence type="ECO:0000256" key="11">
    <source>
        <dbReference type="ARBA" id="ARBA00047786"/>
    </source>
</evidence>
<keyword evidence="6" id="KW-0274">FAD</keyword>
<dbReference type="Gene3D" id="3.50.50.60">
    <property type="entry name" value="FAD/NAD(P)-binding domain"/>
    <property type="match status" value="2"/>
</dbReference>
<reference evidence="14" key="2">
    <citation type="submission" date="2022-01" db="EMBL/GenBank/DDBJ databases">
        <authorList>
            <person name="Hirooka S."/>
            <person name="Miyagishima S.Y."/>
        </authorList>
    </citation>
    <scope>NUCLEOTIDE SEQUENCE</scope>
    <source>
        <strain evidence="14">NBRC 102759</strain>
    </source>
</reference>
<evidence type="ECO:0000256" key="10">
    <source>
        <dbReference type="ARBA" id="ARBA00023128"/>
    </source>
</evidence>
<dbReference type="GO" id="GO:0012501">
    <property type="term" value="P:programmed cell death"/>
    <property type="evidence" value="ECO:0007669"/>
    <property type="project" value="TreeGrafter"/>
</dbReference>
<feature type="domain" description="Mitochondrial apoptosis-inducing factor C-terminal" evidence="13">
    <location>
        <begin position="457"/>
        <end position="505"/>
    </location>
</feature>
<comment type="subcellular location">
    <subcellularLocation>
        <location evidence="2">Mitochondrion</location>
    </subcellularLocation>
</comment>
<organism evidence="14 15">
    <name type="scientific">Galdieria partita</name>
    <dbReference type="NCBI Taxonomy" id="83374"/>
    <lineage>
        <taxon>Eukaryota</taxon>
        <taxon>Rhodophyta</taxon>
        <taxon>Bangiophyceae</taxon>
        <taxon>Galdieriales</taxon>
        <taxon>Galdieriaceae</taxon>
        <taxon>Galdieria</taxon>
    </lineage>
</organism>
<dbReference type="AlphaFoldDB" id="A0A9C7US29"/>
<dbReference type="GO" id="GO:0046983">
    <property type="term" value="F:protein dimerization activity"/>
    <property type="evidence" value="ECO:0007669"/>
    <property type="project" value="InterPro"/>
</dbReference>
<keyword evidence="9" id="KW-0520">NAD</keyword>
<dbReference type="PANTHER" id="PTHR43557">
    <property type="entry name" value="APOPTOSIS-INDUCING FACTOR 1"/>
    <property type="match status" value="1"/>
</dbReference>
<evidence type="ECO:0000313" key="15">
    <source>
        <dbReference type="Proteomes" id="UP001061958"/>
    </source>
</evidence>
<dbReference type="GO" id="GO:0005739">
    <property type="term" value="C:mitochondrion"/>
    <property type="evidence" value="ECO:0007669"/>
    <property type="project" value="UniProtKB-SubCell"/>
</dbReference>
<comment type="catalytic activity">
    <reaction evidence="11">
        <text>A + NADH + H(+) = AH2 + NAD(+)</text>
        <dbReference type="Rhea" id="RHEA:11356"/>
        <dbReference type="ChEBI" id="CHEBI:13193"/>
        <dbReference type="ChEBI" id="CHEBI:15378"/>
        <dbReference type="ChEBI" id="CHEBI:17499"/>
        <dbReference type="ChEBI" id="CHEBI:57540"/>
        <dbReference type="ChEBI" id="CHEBI:57945"/>
    </reaction>
</comment>
<sequence length="588" mass="65334">MTIGWTRVLSRCTLATILGTSTTWVHYHQVRAEELQDTNALKQRAATVLSKAKESLSLEALYKQKARQIIQKYYRKQGLPKSDTLETAVEEHLSSDDEQQGIPASTFFKELSNASDPLCVPMVIVGGGTAAWSALEAIYEKNPSAQVLVVTEEAYAPYNRTPLSKEMWSVPSISASKLSSTTRAELEYKYHLPNLPESYRASIMTNVSVTQLYPKENKIQLSNGLEIFYNKLLLATGGKPNASELVNTSSIDPSIRDSIITFRRISDFEHLYNSFINPKYRNITILGGGFLGSELACSLQNRLNQENQRNKQITLLCPEAGVLGKFLPRYLSDYITKQMQQHNIDVRPGVSVFDMIPTQSIDTVDHSRIQLQLIGWNDDQHMTDQVVIAVGITPRQELAEEAGLETDPVAGGIRVNAAMQVEGNIYAAGDVASFWDRALGRRRVEHWDHAVVTGRIAGENMSGGHATYDWESMFWCDLVGLNISFEATGMIDASLRTVGVWSLKNSFRRGEFSDQNLNEGVVWYLRGNQVVGALLWNREGKGLDIAKQVIGSKLQISSVQDLTSLIPVQDESGKQAPFVIDTSVLGSH</sequence>
<feature type="domain" description="FAD/NAD(P)-binding" evidence="12">
    <location>
        <begin position="122"/>
        <end position="453"/>
    </location>
</feature>
<evidence type="ECO:0000256" key="8">
    <source>
        <dbReference type="ARBA" id="ARBA00023002"/>
    </source>
</evidence>
<evidence type="ECO:0000256" key="9">
    <source>
        <dbReference type="ARBA" id="ARBA00023027"/>
    </source>
</evidence>
<reference evidence="14" key="1">
    <citation type="journal article" date="2022" name="Proc. Natl. Acad. Sci. U.S.A.">
        <title>Life cycle and functional genomics of the unicellular red alga Galdieria for elucidating algal and plant evolution and industrial use.</title>
        <authorList>
            <person name="Hirooka S."/>
            <person name="Itabashi T."/>
            <person name="Ichinose T.M."/>
            <person name="Onuma R."/>
            <person name="Fujiwara T."/>
            <person name="Yamashita S."/>
            <person name="Jong L.W."/>
            <person name="Tomita R."/>
            <person name="Iwane A.H."/>
            <person name="Miyagishima S.Y."/>
        </authorList>
    </citation>
    <scope>NUCLEOTIDE SEQUENCE</scope>
    <source>
        <strain evidence="14">NBRC 102759</strain>
    </source>
</reference>
<evidence type="ECO:0000259" key="12">
    <source>
        <dbReference type="Pfam" id="PF07992"/>
    </source>
</evidence>
<dbReference type="Proteomes" id="UP001061958">
    <property type="component" value="Unassembled WGS sequence"/>
</dbReference>
<keyword evidence="10" id="KW-0496">Mitochondrion</keyword>
<dbReference type="PANTHER" id="PTHR43557:SF4">
    <property type="entry name" value="APOPTOSIS-INDUCING FACTOR 1, MITOCHONDRIAL"/>
    <property type="match status" value="1"/>
</dbReference>
<dbReference type="InterPro" id="IPR050446">
    <property type="entry name" value="FAD-oxidoreductase/Apoptosis"/>
</dbReference>
<dbReference type="PRINTS" id="PR00368">
    <property type="entry name" value="FADPNR"/>
</dbReference>
<comment type="similarity">
    <text evidence="3">Belongs to the FAD-dependent oxidoreductase family.</text>
</comment>
<protein>
    <submittedName>
        <fullName evidence="14">Uncharacterized protein</fullName>
    </submittedName>
</protein>
<dbReference type="InterPro" id="IPR036188">
    <property type="entry name" value="FAD/NAD-bd_sf"/>
</dbReference>
<dbReference type="GO" id="GO:0071949">
    <property type="term" value="F:FAD binding"/>
    <property type="evidence" value="ECO:0007669"/>
    <property type="project" value="TreeGrafter"/>
</dbReference>
<dbReference type="GO" id="GO:0016174">
    <property type="term" value="F:NAD(P)H oxidase H2O2-forming activity"/>
    <property type="evidence" value="ECO:0007669"/>
    <property type="project" value="TreeGrafter"/>
</dbReference>
<dbReference type="EMBL" id="BQMJ01000045">
    <property type="protein sequence ID" value="GJQ13586.1"/>
    <property type="molecule type" value="Genomic_DNA"/>
</dbReference>
<dbReference type="PRINTS" id="PR00411">
    <property type="entry name" value="PNDRDTASEI"/>
</dbReference>
<dbReference type="SMART" id="SM01353">
    <property type="entry name" value="AIF_C"/>
    <property type="match status" value="1"/>
</dbReference>
<evidence type="ECO:0000256" key="7">
    <source>
        <dbReference type="ARBA" id="ARBA00022946"/>
    </source>
</evidence>
<dbReference type="Pfam" id="PF14721">
    <property type="entry name" value="AIF_C"/>
    <property type="match status" value="1"/>
</dbReference>
<evidence type="ECO:0000256" key="5">
    <source>
        <dbReference type="ARBA" id="ARBA00022703"/>
    </source>
</evidence>